<evidence type="ECO:0000313" key="1">
    <source>
        <dbReference type="EMBL" id="VVB18110.1"/>
    </source>
</evidence>
<gene>
    <name evidence="1" type="ORF">ANE_LOCUS28554</name>
</gene>
<organism evidence="1 2">
    <name type="scientific">Arabis nemorensis</name>
    <dbReference type="NCBI Taxonomy" id="586526"/>
    <lineage>
        <taxon>Eukaryota</taxon>
        <taxon>Viridiplantae</taxon>
        <taxon>Streptophyta</taxon>
        <taxon>Embryophyta</taxon>
        <taxon>Tracheophyta</taxon>
        <taxon>Spermatophyta</taxon>
        <taxon>Magnoliopsida</taxon>
        <taxon>eudicotyledons</taxon>
        <taxon>Gunneridae</taxon>
        <taxon>Pentapetalae</taxon>
        <taxon>rosids</taxon>
        <taxon>malvids</taxon>
        <taxon>Brassicales</taxon>
        <taxon>Brassicaceae</taxon>
        <taxon>Arabideae</taxon>
        <taxon>Arabis</taxon>
    </lineage>
</organism>
<dbReference type="EMBL" id="CABITT030000008">
    <property type="protein sequence ID" value="VVB18110.1"/>
    <property type="molecule type" value="Genomic_DNA"/>
</dbReference>
<comment type="caution">
    <text evidence="1">The sequence shown here is derived from an EMBL/GenBank/DDBJ whole genome shotgun (WGS) entry which is preliminary data.</text>
</comment>
<evidence type="ECO:0000313" key="2">
    <source>
        <dbReference type="Proteomes" id="UP000489600"/>
    </source>
</evidence>
<reference evidence="1" key="1">
    <citation type="submission" date="2019-07" db="EMBL/GenBank/DDBJ databases">
        <authorList>
            <person name="Dittberner H."/>
        </authorList>
    </citation>
    <scope>NUCLEOTIDE SEQUENCE [LARGE SCALE GENOMIC DNA]</scope>
</reference>
<accession>A0A565CWI7</accession>
<proteinExistence type="predicted"/>
<name>A0A565CWI7_9BRAS</name>
<protein>
    <submittedName>
        <fullName evidence="1">Uncharacterized protein</fullName>
    </submittedName>
</protein>
<keyword evidence="2" id="KW-1185">Reference proteome</keyword>
<sequence>MVNVMGVNRTDLEVKDFYNHWKSVELIHTISTPMPPPPKKMMLIDPPVISRAYFIVVRKNIFIKAYYVAIGEEGTRIRKFCSARNVALIHNIHKTVVR</sequence>
<dbReference type="AlphaFoldDB" id="A0A565CWI7"/>
<dbReference type="Proteomes" id="UP000489600">
    <property type="component" value="Unassembled WGS sequence"/>
</dbReference>